<evidence type="ECO:0000256" key="12">
    <source>
        <dbReference type="ARBA" id="ARBA00023136"/>
    </source>
</evidence>
<dbReference type="InterPro" id="IPR024932">
    <property type="entry name" value="ApbE"/>
</dbReference>
<evidence type="ECO:0000313" key="22">
    <source>
        <dbReference type="Proteomes" id="UP000248729"/>
    </source>
</evidence>
<evidence type="ECO:0000256" key="6">
    <source>
        <dbReference type="ARBA" id="ARBA00022630"/>
    </source>
</evidence>
<evidence type="ECO:0000256" key="19">
    <source>
        <dbReference type="PIRSR" id="PIRSR006268-2"/>
    </source>
</evidence>
<dbReference type="Proteomes" id="UP000248729">
    <property type="component" value="Unassembled WGS sequence"/>
</dbReference>
<evidence type="ECO:0000256" key="3">
    <source>
        <dbReference type="ARBA" id="ARBA00016337"/>
    </source>
</evidence>
<evidence type="ECO:0000256" key="11">
    <source>
        <dbReference type="ARBA" id="ARBA00022842"/>
    </source>
</evidence>
<comment type="cofactor">
    <cofactor evidence="19">
        <name>Mg(2+)</name>
        <dbReference type="ChEBI" id="CHEBI:18420"/>
    </cofactor>
    <cofactor evidence="19">
        <name>Mn(2+)</name>
        <dbReference type="ChEBI" id="CHEBI:29035"/>
    </cofactor>
    <text evidence="19">Magnesium. Can also use manganese.</text>
</comment>
<feature type="binding site" evidence="19">
    <location>
        <position position="287"/>
    </location>
    <ligand>
        <name>Mg(2+)</name>
        <dbReference type="ChEBI" id="CHEBI:18420"/>
    </ligand>
</feature>
<sequence length="335" mass="37001">MSKLGWIVVGLVFLSGCESASPKVEKLSGMAQGTTWHVSYWSQETFDSNKLDAELEVVLAEIDKEMSNYRPDSTISAFNSGASLSGQVGNNITHLIQVAKGVSQQSLGCYDLTIRPLFDLWGFTQNKLSIPSQQELDNVMMSVGMDKIQVDDAMMTKASAQVHVDLSSIAQGYSVGRLAEVLKQHQITNYLVEIGGEMVVSGVKPNGEPWKIAIEKPLPGERTLQKVLAFDFPQAIMTSGTYRHYFDQDGQRYTHIIDARTGTPVKHHTVSVTVLHDDPTQADAWSTALLCLGSEQGIQVANENHLKALFIDEADGELKEKRSKAYEEIHNELEE</sequence>
<feature type="binding site" evidence="19">
    <location>
        <position position="283"/>
    </location>
    <ligand>
        <name>Mg(2+)</name>
        <dbReference type="ChEBI" id="CHEBI:18420"/>
    </ligand>
</feature>
<dbReference type="GO" id="GO:0016740">
    <property type="term" value="F:transferase activity"/>
    <property type="evidence" value="ECO:0007669"/>
    <property type="project" value="UniProtKB-UniRule"/>
</dbReference>
<keyword evidence="13" id="KW-0564">Palmitate</keyword>
<keyword evidence="7 18" id="KW-0808">Transferase</keyword>
<dbReference type="AlphaFoldDB" id="A0A329E9E3"/>
<proteinExistence type="inferred from homology"/>
<dbReference type="GO" id="GO:0046872">
    <property type="term" value="F:metal ion binding"/>
    <property type="evidence" value="ECO:0007669"/>
    <property type="project" value="UniProtKB-UniRule"/>
</dbReference>
<comment type="caution">
    <text evidence="21">The sequence shown here is derived from an EMBL/GenBank/DDBJ whole genome shotgun (WGS) entry which is preliminary data.</text>
</comment>
<keyword evidence="4" id="KW-1003">Cell membrane</keyword>
<dbReference type="PROSITE" id="PS51257">
    <property type="entry name" value="PROKAR_LIPOPROTEIN"/>
    <property type="match status" value="1"/>
</dbReference>
<evidence type="ECO:0000256" key="7">
    <source>
        <dbReference type="ARBA" id="ARBA00022679"/>
    </source>
</evidence>
<evidence type="ECO:0000256" key="16">
    <source>
        <dbReference type="ARBA" id="ARBA00048540"/>
    </source>
</evidence>
<evidence type="ECO:0000313" key="21">
    <source>
        <dbReference type="EMBL" id="RAS62001.1"/>
    </source>
</evidence>
<dbReference type="RefSeq" id="WP_112404218.1">
    <property type="nucleotide sequence ID" value="NZ_QLTR01000016.1"/>
</dbReference>
<evidence type="ECO:0000256" key="13">
    <source>
        <dbReference type="ARBA" id="ARBA00023139"/>
    </source>
</evidence>
<dbReference type="InterPro" id="IPR003374">
    <property type="entry name" value="ApbE-like_sf"/>
</dbReference>
<comment type="catalytic activity">
    <reaction evidence="16 18 20">
        <text>L-threonyl-[protein] + FAD = FMN-L-threonyl-[protein] + AMP + H(+)</text>
        <dbReference type="Rhea" id="RHEA:36847"/>
        <dbReference type="Rhea" id="RHEA-COMP:11060"/>
        <dbReference type="Rhea" id="RHEA-COMP:11061"/>
        <dbReference type="ChEBI" id="CHEBI:15378"/>
        <dbReference type="ChEBI" id="CHEBI:30013"/>
        <dbReference type="ChEBI" id="CHEBI:57692"/>
        <dbReference type="ChEBI" id="CHEBI:74257"/>
        <dbReference type="ChEBI" id="CHEBI:456215"/>
        <dbReference type="EC" id="2.7.1.180"/>
    </reaction>
</comment>
<keyword evidence="9" id="KW-0732">Signal</keyword>
<evidence type="ECO:0000256" key="2">
    <source>
        <dbReference type="ARBA" id="ARBA00011955"/>
    </source>
</evidence>
<comment type="similarity">
    <text evidence="1 18 20">Belongs to the ApbE family.</text>
</comment>
<evidence type="ECO:0000256" key="4">
    <source>
        <dbReference type="ARBA" id="ARBA00022475"/>
    </source>
</evidence>
<evidence type="ECO:0000256" key="10">
    <source>
        <dbReference type="ARBA" id="ARBA00022827"/>
    </source>
</evidence>
<evidence type="ECO:0000256" key="1">
    <source>
        <dbReference type="ARBA" id="ARBA00008282"/>
    </source>
</evidence>
<keyword evidence="8 18" id="KW-0479">Metal-binding</keyword>
<dbReference type="PANTHER" id="PTHR30040">
    <property type="entry name" value="THIAMINE BIOSYNTHESIS LIPOPROTEIN APBE"/>
    <property type="match status" value="1"/>
</dbReference>
<dbReference type="EC" id="2.7.1.180" evidence="2 18"/>
<dbReference type="SUPFAM" id="SSF143631">
    <property type="entry name" value="ApbE-like"/>
    <property type="match status" value="1"/>
</dbReference>
<accession>A0A329E9E3</accession>
<dbReference type="PIRSF" id="PIRSF006268">
    <property type="entry name" value="ApbE"/>
    <property type="match status" value="1"/>
</dbReference>
<dbReference type="Pfam" id="PF02424">
    <property type="entry name" value="ApbE"/>
    <property type="match status" value="1"/>
</dbReference>
<dbReference type="FunFam" id="3.10.520.10:FF:000001">
    <property type="entry name" value="FAD:protein FMN transferase"/>
    <property type="match status" value="1"/>
</dbReference>
<keyword evidence="14 20" id="KW-0449">Lipoprotein</keyword>
<dbReference type="EMBL" id="QLTR01000016">
    <property type="protein sequence ID" value="RAS62001.1"/>
    <property type="molecule type" value="Genomic_DNA"/>
</dbReference>
<dbReference type="Gene3D" id="3.10.520.10">
    <property type="entry name" value="ApbE-like domains"/>
    <property type="match status" value="1"/>
</dbReference>
<evidence type="ECO:0000256" key="14">
    <source>
        <dbReference type="ARBA" id="ARBA00023288"/>
    </source>
</evidence>
<evidence type="ECO:0000256" key="18">
    <source>
        <dbReference type="PIRNR" id="PIRNR006268"/>
    </source>
</evidence>
<evidence type="ECO:0000256" key="17">
    <source>
        <dbReference type="ARBA" id="ARBA00060485"/>
    </source>
</evidence>
<name>A0A329E9E3_VIBDI</name>
<evidence type="ECO:0000256" key="9">
    <source>
        <dbReference type="ARBA" id="ARBA00022729"/>
    </source>
</evidence>
<organism evidence="21 22">
    <name type="scientific">Vibrio diazotrophicus</name>
    <dbReference type="NCBI Taxonomy" id="685"/>
    <lineage>
        <taxon>Bacteria</taxon>
        <taxon>Pseudomonadati</taxon>
        <taxon>Pseudomonadota</taxon>
        <taxon>Gammaproteobacteria</taxon>
        <taxon>Vibrionales</taxon>
        <taxon>Vibrionaceae</taxon>
        <taxon>Vibrio</taxon>
    </lineage>
</organism>
<keyword evidence="11 18" id="KW-0460">Magnesium</keyword>
<feature type="binding site" evidence="19">
    <location>
        <position position="168"/>
    </location>
    <ligand>
        <name>Mg(2+)</name>
        <dbReference type="ChEBI" id="CHEBI:18420"/>
    </ligand>
</feature>
<comment type="subcellular location">
    <subcellularLocation>
        <location evidence="17 20">Cell inner membrane</location>
        <topology evidence="17 20">Lipid-anchor</topology>
        <orientation evidence="17 20">Periplasmic side</orientation>
    </subcellularLocation>
</comment>
<evidence type="ECO:0000256" key="5">
    <source>
        <dbReference type="ARBA" id="ARBA00022519"/>
    </source>
</evidence>
<comment type="function">
    <text evidence="20">Flavin transferase that catalyzes the transfer of the FMN moiety of FAD and its covalent binding to the hydroxyl group of a threonine residue in a target flavoprotein.</text>
</comment>
<reference evidence="21 22" key="1">
    <citation type="submission" date="2018-06" db="EMBL/GenBank/DDBJ databases">
        <title>Freshwater and sediment microbial communities from various areas in North America, analyzing microbe dynamics in response to fracking.</title>
        <authorList>
            <person name="Lamendella R."/>
        </authorList>
    </citation>
    <scope>NUCLEOTIDE SEQUENCE [LARGE SCALE GENOMIC DNA]</scope>
    <source>
        <strain evidence="21 22">99A</strain>
    </source>
</reference>
<gene>
    <name evidence="21" type="ORF">DET48_11620</name>
</gene>
<protein>
    <recommendedName>
        <fullName evidence="3 18">FAD:protein FMN transferase</fullName>
        <ecNumber evidence="2 18">2.7.1.180</ecNumber>
    </recommendedName>
    <alternativeName>
        <fullName evidence="15 18">Flavin transferase</fullName>
    </alternativeName>
</protein>
<keyword evidence="10 18" id="KW-0274">FAD</keyword>
<evidence type="ECO:0000256" key="8">
    <source>
        <dbReference type="ARBA" id="ARBA00022723"/>
    </source>
</evidence>
<evidence type="ECO:0000256" key="15">
    <source>
        <dbReference type="ARBA" id="ARBA00031306"/>
    </source>
</evidence>
<keyword evidence="6 18" id="KW-0285">Flavoprotein</keyword>
<keyword evidence="12" id="KW-0472">Membrane</keyword>
<dbReference type="GO" id="GO:0005886">
    <property type="term" value="C:plasma membrane"/>
    <property type="evidence" value="ECO:0007669"/>
    <property type="project" value="UniProtKB-SubCell"/>
</dbReference>
<evidence type="ECO:0000256" key="20">
    <source>
        <dbReference type="RuleBase" id="RU363002"/>
    </source>
</evidence>
<dbReference type="PANTHER" id="PTHR30040:SF2">
    <property type="entry name" value="FAD:PROTEIN FMN TRANSFERASE"/>
    <property type="match status" value="1"/>
</dbReference>
<keyword evidence="5 20" id="KW-0997">Cell inner membrane</keyword>